<proteinExistence type="predicted"/>
<protein>
    <submittedName>
        <fullName evidence="2">DUF3967 domain-containing protein</fullName>
    </submittedName>
</protein>
<feature type="domain" description="DUF3967" evidence="1">
    <location>
        <begin position="8"/>
        <end position="32"/>
    </location>
</feature>
<organism evidence="2 3">
    <name type="scientific">Brevibacillus laterosporus</name>
    <name type="common">Bacillus laterosporus</name>
    <dbReference type="NCBI Taxonomy" id="1465"/>
    <lineage>
        <taxon>Bacteria</taxon>
        <taxon>Bacillati</taxon>
        <taxon>Bacillota</taxon>
        <taxon>Bacilli</taxon>
        <taxon>Bacillales</taxon>
        <taxon>Paenibacillaceae</taxon>
        <taxon>Brevibacillus</taxon>
    </lineage>
</organism>
<gene>
    <name evidence="2" type="ORF">EEL30_01135</name>
</gene>
<keyword evidence="2" id="KW-0614">Plasmid</keyword>
<name>A0A518V2A3_BRELA</name>
<keyword evidence="3" id="KW-1185">Reference proteome</keyword>
<geneLocation type="plasmid" evidence="2 3">
    <name>p1821L03</name>
</geneLocation>
<dbReference type="Proteomes" id="UP000319432">
    <property type="component" value="Plasmid p1821L03"/>
</dbReference>
<evidence type="ECO:0000313" key="3">
    <source>
        <dbReference type="Proteomes" id="UP000319432"/>
    </source>
</evidence>
<evidence type="ECO:0000259" key="1">
    <source>
        <dbReference type="Pfam" id="PF13152"/>
    </source>
</evidence>
<reference evidence="2 3" key="1">
    <citation type="submission" date="2018-11" db="EMBL/GenBank/DDBJ databases">
        <title>Phylogenetic determinants of toxin gene distribution in genomes of Brevibacillus laterosporus.</title>
        <authorList>
            <person name="Glare T.R."/>
            <person name="Durrant A."/>
            <person name="Berry C."/>
            <person name="Palma L."/>
            <person name="Ormskirk M."/>
            <person name="Cox M.O."/>
        </authorList>
    </citation>
    <scope>NUCLEOTIDE SEQUENCE [LARGE SCALE GENOMIC DNA]</scope>
    <source>
        <strain evidence="2 3">1821L</strain>
        <plasmid evidence="2 3">p1821L03</plasmid>
    </source>
</reference>
<dbReference type="EMBL" id="CP033463">
    <property type="protein sequence ID" value="QDX91119.1"/>
    <property type="molecule type" value="Genomic_DNA"/>
</dbReference>
<accession>A0A518V2A3</accession>
<evidence type="ECO:0000313" key="2">
    <source>
        <dbReference type="EMBL" id="QDX91119.1"/>
    </source>
</evidence>
<dbReference type="InterPro" id="IPR025052">
    <property type="entry name" value="DUF3967"/>
</dbReference>
<dbReference type="Pfam" id="PF13152">
    <property type="entry name" value="DUF3967"/>
    <property type="match status" value="1"/>
</dbReference>
<dbReference type="OrthoDB" id="2456581at2"/>
<sequence length="50" mass="5790">MENALKLRDERLMQSLNEIMETKKLIAVAQEQPKKNGINLEMKKAPHLSK</sequence>
<dbReference type="AlphaFoldDB" id="A0A518V2A3"/>